<name>A0ABD0RPK1_CIRMR</name>
<evidence type="ECO:0000256" key="1">
    <source>
        <dbReference type="SAM" id="MobiDB-lite"/>
    </source>
</evidence>
<reference evidence="2 3" key="1">
    <citation type="submission" date="2024-05" db="EMBL/GenBank/DDBJ databases">
        <title>Genome sequencing and assembly of Indian major carp, Cirrhinus mrigala (Hamilton, 1822).</title>
        <authorList>
            <person name="Mohindra V."/>
            <person name="Chowdhury L.M."/>
            <person name="Lal K."/>
            <person name="Jena J.K."/>
        </authorList>
    </citation>
    <scope>NUCLEOTIDE SEQUENCE [LARGE SCALE GENOMIC DNA]</scope>
    <source>
        <strain evidence="2">CM1030</strain>
        <tissue evidence="2">Blood</tissue>
    </source>
</reference>
<evidence type="ECO:0000313" key="2">
    <source>
        <dbReference type="EMBL" id="KAL0200338.1"/>
    </source>
</evidence>
<accession>A0ABD0RPK1</accession>
<evidence type="ECO:0000313" key="3">
    <source>
        <dbReference type="Proteomes" id="UP001529510"/>
    </source>
</evidence>
<organism evidence="2 3">
    <name type="scientific">Cirrhinus mrigala</name>
    <name type="common">Mrigala</name>
    <dbReference type="NCBI Taxonomy" id="683832"/>
    <lineage>
        <taxon>Eukaryota</taxon>
        <taxon>Metazoa</taxon>
        <taxon>Chordata</taxon>
        <taxon>Craniata</taxon>
        <taxon>Vertebrata</taxon>
        <taxon>Euteleostomi</taxon>
        <taxon>Actinopterygii</taxon>
        <taxon>Neopterygii</taxon>
        <taxon>Teleostei</taxon>
        <taxon>Ostariophysi</taxon>
        <taxon>Cypriniformes</taxon>
        <taxon>Cyprinidae</taxon>
        <taxon>Labeoninae</taxon>
        <taxon>Labeonini</taxon>
        <taxon>Cirrhinus</taxon>
    </lineage>
</organism>
<keyword evidence="3" id="KW-1185">Reference proteome</keyword>
<dbReference type="EMBL" id="JAMKFB020000002">
    <property type="protein sequence ID" value="KAL0200338.1"/>
    <property type="molecule type" value="Genomic_DNA"/>
</dbReference>
<protein>
    <submittedName>
        <fullName evidence="2">Uncharacterized protein</fullName>
    </submittedName>
</protein>
<gene>
    <name evidence="2" type="ORF">M9458_003525</name>
</gene>
<dbReference type="AlphaFoldDB" id="A0ABD0RPK1"/>
<comment type="caution">
    <text evidence="2">The sequence shown here is derived from an EMBL/GenBank/DDBJ whole genome shotgun (WGS) entry which is preliminary data.</text>
</comment>
<sequence>MFRKEDPTDSGGCTKAVGVPQLLPDVYPGLLQSCKAPVRVAAVDLPVDLIIGLVEPEEETTPKGYAKQWAHRMSEAYKIAENHSRQSSARGKAQYDRKMSGVVLKAGDQVLVRNLGERGGPGKLRSYWEKAVYVVKEQVSNSPVYVVYPENSDSRKTRTLHRNLLLLVNDLPVEAPATTPGSTRPENQKKKTVRHTSNDNMDDKDSDLASSDAESSAGGYWLRAPVNWPTSGSDQLPEQAPVRETIHALQGRENPEQSQDRKVQVQRIEEQLLTLRRYIQFTLIKETEQTQKVSLMVLTELRVWGWKKRSVLE</sequence>
<feature type="region of interest" description="Disordered" evidence="1">
    <location>
        <begin position="174"/>
        <end position="214"/>
    </location>
</feature>
<feature type="non-terminal residue" evidence="2">
    <location>
        <position position="313"/>
    </location>
</feature>
<dbReference type="Proteomes" id="UP001529510">
    <property type="component" value="Unassembled WGS sequence"/>
</dbReference>
<proteinExistence type="predicted"/>